<evidence type="ECO:0000259" key="3">
    <source>
        <dbReference type="Pfam" id="PF13581"/>
    </source>
</evidence>
<protein>
    <recommendedName>
        <fullName evidence="3">Histidine kinase/HSP90-like ATPase domain-containing protein</fullName>
    </recommendedName>
</protein>
<keyword evidence="2" id="KW-1133">Transmembrane helix</keyword>
<evidence type="ECO:0000256" key="1">
    <source>
        <dbReference type="ARBA" id="ARBA00022527"/>
    </source>
</evidence>
<name>A0A3B1CJ70_9ZZZZ</name>
<keyword evidence="2" id="KW-0812">Transmembrane</keyword>
<keyword evidence="1" id="KW-0808">Transferase</keyword>
<feature type="transmembrane region" description="Helical" evidence="2">
    <location>
        <begin position="174"/>
        <end position="197"/>
    </location>
</feature>
<keyword evidence="1" id="KW-0723">Serine/threonine-protein kinase</keyword>
<reference evidence="4" key="1">
    <citation type="submission" date="2018-06" db="EMBL/GenBank/DDBJ databases">
        <authorList>
            <person name="Zhirakovskaya E."/>
        </authorList>
    </citation>
    <scope>NUCLEOTIDE SEQUENCE</scope>
</reference>
<dbReference type="SUPFAM" id="SSF55874">
    <property type="entry name" value="ATPase domain of HSP90 chaperone/DNA topoisomerase II/histidine kinase"/>
    <property type="match status" value="1"/>
</dbReference>
<dbReference type="Gene3D" id="3.30.565.10">
    <property type="entry name" value="Histidine kinase-like ATPase, C-terminal domain"/>
    <property type="match status" value="1"/>
</dbReference>
<sequence length="475" mass="54122">MSIRWRITTIIAVFTLIAIIVSNVLLAYNLRHKDIAEAKRDSLKTAELIRFSLLSTMIRTGDYDEIAATLQQLQAGRNFRFRMVRHHHVIKQHGIKRNEIPRDDLERQALEDGKVKQVQDSVNSLRIIYPFITDKRCGKCHVDLEGKPVPPGTVNGLAVIKFDLTERQKASEKVINSMMLSLTAVVFIFAMLSLLMVHRGVIKPIQDISAAVMGLQNDNFEINLKDYPTRELRIMAGEVNRTAKILSERKHEHERMIEEERQRNIELKKFVQSRASALGLEVGSEIRPIIGRLTSTFDKADKAEMMATAFKYVTYGESKLVLPTDPELIPAVSVYLGELMQSSSETLKRRTIELALDEALSNAIYHGNMEISSSLKEDDFEKFGEEAMRRMGEEPYRSRRVVVRYEFNRRGAKFIIKDEGAGFDWKKYLSKADSDGDMVHGRGLMIIRALASKLQFNESGNQVTITFDLEGDNRA</sequence>
<dbReference type="InterPro" id="IPR003594">
    <property type="entry name" value="HATPase_dom"/>
</dbReference>
<dbReference type="CDD" id="cd16936">
    <property type="entry name" value="HATPase_RsbW-like"/>
    <property type="match status" value="1"/>
</dbReference>
<evidence type="ECO:0000256" key="2">
    <source>
        <dbReference type="SAM" id="Phobius"/>
    </source>
</evidence>
<dbReference type="Pfam" id="PF13581">
    <property type="entry name" value="HATPase_c_2"/>
    <property type="match status" value="1"/>
</dbReference>
<organism evidence="4">
    <name type="scientific">hydrothermal vent metagenome</name>
    <dbReference type="NCBI Taxonomy" id="652676"/>
    <lineage>
        <taxon>unclassified sequences</taxon>
        <taxon>metagenomes</taxon>
        <taxon>ecological metagenomes</taxon>
    </lineage>
</organism>
<dbReference type="InterPro" id="IPR050267">
    <property type="entry name" value="Anti-sigma-factor_SerPK"/>
</dbReference>
<dbReference type="PANTHER" id="PTHR35526">
    <property type="entry name" value="ANTI-SIGMA-F FACTOR RSBW-RELATED"/>
    <property type="match status" value="1"/>
</dbReference>
<dbReference type="InterPro" id="IPR036890">
    <property type="entry name" value="HATPase_C_sf"/>
</dbReference>
<dbReference type="Gene3D" id="3.30.450.290">
    <property type="match status" value="1"/>
</dbReference>
<keyword evidence="1" id="KW-0418">Kinase</keyword>
<keyword evidence="2" id="KW-0472">Membrane</keyword>
<accession>A0A3B1CJ70</accession>
<dbReference type="Gene3D" id="6.10.340.10">
    <property type="match status" value="1"/>
</dbReference>
<feature type="domain" description="Histidine kinase/HSP90-like ATPase" evidence="3">
    <location>
        <begin position="323"/>
        <end position="466"/>
    </location>
</feature>
<dbReference type="GO" id="GO:0004674">
    <property type="term" value="F:protein serine/threonine kinase activity"/>
    <property type="evidence" value="ECO:0007669"/>
    <property type="project" value="UniProtKB-KW"/>
</dbReference>
<dbReference type="PANTHER" id="PTHR35526:SF3">
    <property type="entry name" value="ANTI-SIGMA-F FACTOR RSBW"/>
    <property type="match status" value="1"/>
</dbReference>
<gene>
    <name evidence="4" type="ORF">MNBD_NITROSPINAE02-211</name>
</gene>
<feature type="transmembrane region" description="Helical" evidence="2">
    <location>
        <begin position="6"/>
        <end position="30"/>
    </location>
</feature>
<evidence type="ECO:0000313" key="4">
    <source>
        <dbReference type="EMBL" id="VAX24783.1"/>
    </source>
</evidence>
<dbReference type="AlphaFoldDB" id="A0A3B1CJ70"/>
<proteinExistence type="predicted"/>
<dbReference type="EMBL" id="UOGE01000097">
    <property type="protein sequence ID" value="VAX24783.1"/>
    <property type="molecule type" value="Genomic_DNA"/>
</dbReference>